<name>A0ACA9QCD6_9GLOM</name>
<accession>A0ACA9QCD6</accession>
<feature type="non-terminal residue" evidence="1">
    <location>
        <position position="75"/>
    </location>
</feature>
<sequence length="75" mass="8602">ALELTTYANIKNNNTVLDQNDILELFQFLNNDKLEIGLIVDLLYKSFSRQGNIEMSYLIKQESGNMNFDSIAIVE</sequence>
<organism evidence="1 2">
    <name type="scientific">Cetraspora pellucida</name>
    <dbReference type="NCBI Taxonomy" id="1433469"/>
    <lineage>
        <taxon>Eukaryota</taxon>
        <taxon>Fungi</taxon>
        <taxon>Fungi incertae sedis</taxon>
        <taxon>Mucoromycota</taxon>
        <taxon>Glomeromycotina</taxon>
        <taxon>Glomeromycetes</taxon>
        <taxon>Diversisporales</taxon>
        <taxon>Gigasporaceae</taxon>
        <taxon>Cetraspora</taxon>
    </lineage>
</organism>
<reference evidence="1" key="1">
    <citation type="submission" date="2021-06" db="EMBL/GenBank/DDBJ databases">
        <authorList>
            <person name="Kallberg Y."/>
            <person name="Tangrot J."/>
            <person name="Rosling A."/>
        </authorList>
    </citation>
    <scope>NUCLEOTIDE SEQUENCE</scope>
    <source>
        <strain evidence="1">28 12/20/2015</strain>
    </source>
</reference>
<protein>
    <submittedName>
        <fullName evidence="1">16025_t:CDS:1</fullName>
    </submittedName>
</protein>
<dbReference type="Proteomes" id="UP000789366">
    <property type="component" value="Unassembled WGS sequence"/>
</dbReference>
<proteinExistence type="predicted"/>
<evidence type="ECO:0000313" key="1">
    <source>
        <dbReference type="EMBL" id="CAG8742830.1"/>
    </source>
</evidence>
<gene>
    <name evidence="1" type="ORF">SPELUC_LOCUS13936</name>
</gene>
<keyword evidence="2" id="KW-1185">Reference proteome</keyword>
<feature type="non-terminal residue" evidence="1">
    <location>
        <position position="1"/>
    </location>
</feature>
<comment type="caution">
    <text evidence="1">The sequence shown here is derived from an EMBL/GenBank/DDBJ whole genome shotgun (WGS) entry which is preliminary data.</text>
</comment>
<evidence type="ECO:0000313" key="2">
    <source>
        <dbReference type="Proteomes" id="UP000789366"/>
    </source>
</evidence>
<dbReference type="EMBL" id="CAJVPW010038774">
    <property type="protein sequence ID" value="CAG8742830.1"/>
    <property type="molecule type" value="Genomic_DNA"/>
</dbReference>